<dbReference type="EMBL" id="AMQN01004166">
    <property type="status" value="NOT_ANNOTATED_CDS"/>
    <property type="molecule type" value="Genomic_DNA"/>
</dbReference>
<reference evidence="3" key="1">
    <citation type="submission" date="2012-12" db="EMBL/GenBank/DDBJ databases">
        <authorList>
            <person name="Hellsten U."/>
            <person name="Grimwood J."/>
            <person name="Chapman J.A."/>
            <person name="Shapiro H."/>
            <person name="Aerts A."/>
            <person name="Otillar R.P."/>
            <person name="Terry A.Y."/>
            <person name="Boore J.L."/>
            <person name="Simakov O."/>
            <person name="Marletaz F."/>
            <person name="Cho S.-J."/>
            <person name="Edsinger-Gonzales E."/>
            <person name="Havlak P."/>
            <person name="Kuo D.-H."/>
            <person name="Larsson T."/>
            <person name="Lv J."/>
            <person name="Arendt D."/>
            <person name="Savage R."/>
            <person name="Osoegawa K."/>
            <person name="de Jong P."/>
            <person name="Lindberg D.R."/>
            <person name="Seaver E.C."/>
            <person name="Weisblat D.A."/>
            <person name="Putnam N.H."/>
            <person name="Grigoriev I.V."/>
            <person name="Rokhsar D.S."/>
        </authorList>
    </citation>
    <scope>NUCLEOTIDE SEQUENCE</scope>
    <source>
        <strain evidence="3">I ESC-2004</strain>
    </source>
</reference>
<evidence type="ECO:0000313" key="3">
    <source>
        <dbReference type="Proteomes" id="UP000014760"/>
    </source>
</evidence>
<protein>
    <recommendedName>
        <fullName evidence="4">Endonuclease/exonuclease/phosphatase domain-containing protein</fullName>
    </recommendedName>
</protein>
<reference evidence="1 3" key="2">
    <citation type="journal article" date="2013" name="Nature">
        <title>Insights into bilaterian evolution from three spiralian genomes.</title>
        <authorList>
            <person name="Simakov O."/>
            <person name="Marletaz F."/>
            <person name="Cho S.J."/>
            <person name="Edsinger-Gonzales E."/>
            <person name="Havlak P."/>
            <person name="Hellsten U."/>
            <person name="Kuo D.H."/>
            <person name="Larsson T."/>
            <person name="Lv J."/>
            <person name="Arendt D."/>
            <person name="Savage R."/>
            <person name="Osoegawa K."/>
            <person name="de Jong P."/>
            <person name="Grimwood J."/>
            <person name="Chapman J.A."/>
            <person name="Shapiro H."/>
            <person name="Aerts A."/>
            <person name="Otillar R.P."/>
            <person name="Terry A.Y."/>
            <person name="Boore J.L."/>
            <person name="Grigoriev I.V."/>
            <person name="Lindberg D.R."/>
            <person name="Seaver E.C."/>
            <person name="Weisblat D.A."/>
            <person name="Putnam N.H."/>
            <person name="Rokhsar D.S."/>
        </authorList>
    </citation>
    <scope>NUCLEOTIDE SEQUENCE</scope>
    <source>
        <strain evidence="1 3">I ESC-2004</strain>
    </source>
</reference>
<dbReference type="OrthoDB" id="7476844at2759"/>
<accession>R7VK34</accession>
<dbReference type="EnsemblMetazoa" id="CapteT201883">
    <property type="protein sequence ID" value="CapteP201883"/>
    <property type="gene ID" value="CapteG201883"/>
</dbReference>
<dbReference type="EMBL" id="AMQN01004165">
    <property type="status" value="NOT_ANNOTATED_CDS"/>
    <property type="molecule type" value="Genomic_DNA"/>
</dbReference>
<gene>
    <name evidence="1" type="ORF">CAPTEDRAFT_201883</name>
</gene>
<sequence>MTTYSRPQQEELRAWVAFRRTIPTTIMGSTLNVCSWNSRGHAADRLSYLQTLLDGNDFVFVQEHWLFDDDLHRLCSNEDVNVIGVSGMDETDLLWDCSSHSTEIDTYYGRLIDAMKSAASECIPRQRKKALAGWSEVVTPYRNKSIFWNKVWVENGMPEVGLIRDIRQSSKKDYKHAAKWVIRNQDNITADRMATKLHSDVNREFWDEVKRVRGNAKDCAGVIDDAVGEDAICDVFASKYEELYSSVSFNADDMVELRRDVDIDIRSKCCEELCYSNHAVTVQDIKEALGKLKLSKSDADPDLSSDHFKRACPELYVHLSFLLTSMLRHTTAPSHVLCSIIRPIPKNRKKSLNEVLEKQSLVQRRTMGFELCIHLKTNFEKRITSCVCKSGVRINNGMSAE</sequence>
<keyword evidence="3" id="KW-1185">Reference proteome</keyword>
<reference evidence="2" key="3">
    <citation type="submission" date="2015-06" db="UniProtKB">
        <authorList>
            <consortium name="EnsemblMetazoa"/>
        </authorList>
    </citation>
    <scope>IDENTIFICATION</scope>
</reference>
<name>R7VK34_CAPTE</name>
<dbReference type="HOGENOM" id="CLU_038004_1_1_1"/>
<dbReference type="AlphaFoldDB" id="R7VK34"/>
<evidence type="ECO:0000313" key="2">
    <source>
        <dbReference type="EnsemblMetazoa" id="CapteP201883"/>
    </source>
</evidence>
<proteinExistence type="predicted"/>
<dbReference type="EMBL" id="AMQN01004164">
    <property type="status" value="NOT_ANNOTATED_CDS"/>
    <property type="molecule type" value="Genomic_DNA"/>
</dbReference>
<organism evidence="1">
    <name type="scientific">Capitella teleta</name>
    <name type="common">Polychaete worm</name>
    <dbReference type="NCBI Taxonomy" id="283909"/>
    <lineage>
        <taxon>Eukaryota</taxon>
        <taxon>Metazoa</taxon>
        <taxon>Spiralia</taxon>
        <taxon>Lophotrochozoa</taxon>
        <taxon>Annelida</taxon>
        <taxon>Polychaeta</taxon>
        <taxon>Sedentaria</taxon>
        <taxon>Scolecida</taxon>
        <taxon>Capitellidae</taxon>
        <taxon>Capitella</taxon>
    </lineage>
</organism>
<dbReference type="EMBL" id="KB292771">
    <property type="protein sequence ID" value="ELU17001.1"/>
    <property type="molecule type" value="Genomic_DNA"/>
</dbReference>
<dbReference type="Proteomes" id="UP000014760">
    <property type="component" value="Unassembled WGS sequence"/>
</dbReference>
<evidence type="ECO:0008006" key="4">
    <source>
        <dbReference type="Google" id="ProtNLM"/>
    </source>
</evidence>
<evidence type="ECO:0000313" key="1">
    <source>
        <dbReference type="EMBL" id="ELU17001.1"/>
    </source>
</evidence>